<gene>
    <name evidence="2" type="ORF">QM012_007560</name>
</gene>
<evidence type="ECO:0000313" key="2">
    <source>
        <dbReference type="EMBL" id="KAK6005918.1"/>
    </source>
</evidence>
<proteinExistence type="predicted"/>
<evidence type="ECO:0008006" key="4">
    <source>
        <dbReference type="Google" id="ProtNLM"/>
    </source>
</evidence>
<feature type="transmembrane region" description="Helical" evidence="1">
    <location>
        <begin position="152"/>
        <end position="171"/>
    </location>
</feature>
<keyword evidence="1" id="KW-1133">Transmembrane helix</keyword>
<keyword evidence="1" id="KW-0472">Membrane</keyword>
<evidence type="ECO:0000313" key="3">
    <source>
        <dbReference type="Proteomes" id="UP001341245"/>
    </source>
</evidence>
<sequence>MGMGDNHQNNVQVQKASPLSRYLKATIPSNTHIIEFELLILSFATGVQDAIAYPDFSCFASNQTGNTIILAIGALGISSPSSKSQVDVVNAIISLSLFAAGILILGQIANLLNARQQRWWLLASNLLQTALMAAAAGLQAASKDSKPRYARAALAMLALSSGAQVGMVRALKITDITTAMATAAYIDVLIDPSLFAGFWEVL</sequence>
<comment type="caution">
    <text evidence="2">The sequence shown here is derived from an EMBL/GenBank/DDBJ whole genome shotgun (WGS) entry which is preliminary data.</text>
</comment>
<dbReference type="PANTHER" id="PTHR37488:SF2">
    <property type="entry name" value="DUF1275 DOMAIN-CONTAINING PROTEIN"/>
    <property type="match status" value="1"/>
</dbReference>
<feature type="transmembrane region" description="Helical" evidence="1">
    <location>
        <begin position="88"/>
        <end position="112"/>
    </location>
</feature>
<name>A0ABR0TN93_AURPU</name>
<keyword evidence="3" id="KW-1185">Reference proteome</keyword>
<keyword evidence="1" id="KW-0812">Transmembrane</keyword>
<accession>A0ABR0TN93</accession>
<protein>
    <recommendedName>
        <fullName evidence="4">DUF1275 domain protein</fullName>
    </recommendedName>
</protein>
<dbReference type="PANTHER" id="PTHR37488">
    <property type="entry name" value="DUF1275 DOMAIN-CONTAINING PROTEIN"/>
    <property type="match status" value="1"/>
</dbReference>
<dbReference type="Proteomes" id="UP001341245">
    <property type="component" value="Unassembled WGS sequence"/>
</dbReference>
<organism evidence="2 3">
    <name type="scientific">Aureobasidium pullulans</name>
    <name type="common">Black yeast</name>
    <name type="synonym">Pullularia pullulans</name>
    <dbReference type="NCBI Taxonomy" id="5580"/>
    <lineage>
        <taxon>Eukaryota</taxon>
        <taxon>Fungi</taxon>
        <taxon>Dikarya</taxon>
        <taxon>Ascomycota</taxon>
        <taxon>Pezizomycotina</taxon>
        <taxon>Dothideomycetes</taxon>
        <taxon>Dothideomycetidae</taxon>
        <taxon>Dothideales</taxon>
        <taxon>Saccotheciaceae</taxon>
        <taxon>Aureobasidium</taxon>
    </lineage>
</organism>
<reference evidence="2 3" key="1">
    <citation type="submission" date="2023-11" db="EMBL/GenBank/DDBJ databases">
        <title>Draft genome sequence and annotation of the polyextremotolerant black yeast-like fungus Aureobasidium pullulans NRRL 62042.</title>
        <authorList>
            <person name="Dielentheis-Frenken M.R.E."/>
            <person name="Wibberg D."/>
            <person name="Blank L.M."/>
            <person name="Tiso T."/>
        </authorList>
    </citation>
    <scope>NUCLEOTIDE SEQUENCE [LARGE SCALE GENOMIC DNA]</scope>
    <source>
        <strain evidence="2 3">NRRL 62042</strain>
    </source>
</reference>
<dbReference type="Pfam" id="PF06912">
    <property type="entry name" value="DUF1275"/>
    <property type="match status" value="1"/>
</dbReference>
<evidence type="ECO:0000256" key="1">
    <source>
        <dbReference type="SAM" id="Phobius"/>
    </source>
</evidence>
<feature type="transmembrane region" description="Helical" evidence="1">
    <location>
        <begin position="119"/>
        <end position="140"/>
    </location>
</feature>
<dbReference type="EMBL" id="JASGXD010000005">
    <property type="protein sequence ID" value="KAK6005918.1"/>
    <property type="molecule type" value="Genomic_DNA"/>
</dbReference>
<dbReference type="InterPro" id="IPR010699">
    <property type="entry name" value="DUF1275"/>
</dbReference>